<reference evidence="1" key="1">
    <citation type="journal article" date="2020" name="Nature">
        <title>Giant virus diversity and host interactions through global metagenomics.</title>
        <authorList>
            <person name="Schulz F."/>
            <person name="Roux S."/>
            <person name="Paez-Espino D."/>
            <person name="Jungbluth S."/>
            <person name="Walsh D.A."/>
            <person name="Denef V.J."/>
            <person name="McMahon K.D."/>
            <person name="Konstantinidis K.T."/>
            <person name="Eloe-Fadrosh E.A."/>
            <person name="Kyrpides N.C."/>
            <person name="Woyke T."/>
        </authorList>
    </citation>
    <scope>NUCLEOTIDE SEQUENCE</scope>
    <source>
        <strain evidence="1">GVMAG-M-3300027791-30</strain>
    </source>
</reference>
<dbReference type="AlphaFoldDB" id="A0A6C0LHQ2"/>
<accession>A0A6C0LHQ2</accession>
<organism evidence="1">
    <name type="scientific">viral metagenome</name>
    <dbReference type="NCBI Taxonomy" id="1070528"/>
    <lineage>
        <taxon>unclassified sequences</taxon>
        <taxon>metagenomes</taxon>
        <taxon>organismal metagenomes</taxon>
    </lineage>
</organism>
<name>A0A6C0LHQ2_9ZZZZ</name>
<proteinExistence type="predicted"/>
<protein>
    <submittedName>
        <fullName evidence="1">Uncharacterized protein</fullName>
    </submittedName>
</protein>
<evidence type="ECO:0000313" key="1">
    <source>
        <dbReference type="EMBL" id="QHU28672.1"/>
    </source>
</evidence>
<dbReference type="EMBL" id="MN740474">
    <property type="protein sequence ID" value="QHU28672.1"/>
    <property type="molecule type" value="Genomic_DNA"/>
</dbReference>
<sequence>MSYRNFTQSKWTKQYIQFTLENLDKPWDY</sequence>